<evidence type="ECO:0000313" key="2">
    <source>
        <dbReference type="EMBL" id="KAJ4263493.1"/>
    </source>
</evidence>
<evidence type="ECO:0000313" key="3">
    <source>
        <dbReference type="Proteomes" id="UP001152049"/>
    </source>
</evidence>
<feature type="compositionally biased region" description="Low complexity" evidence="1">
    <location>
        <begin position="40"/>
        <end position="55"/>
    </location>
</feature>
<name>A0A9W8VE91_9HYPO</name>
<reference evidence="2" key="1">
    <citation type="submission" date="2022-09" db="EMBL/GenBank/DDBJ databases">
        <title>Fusarium specimens isolated from Avocado Roots.</title>
        <authorList>
            <person name="Stajich J."/>
            <person name="Roper C."/>
            <person name="Heimlech-Rivalta G."/>
        </authorList>
    </citation>
    <scope>NUCLEOTIDE SEQUENCE</scope>
    <source>
        <strain evidence="2">CF00136</strain>
    </source>
</reference>
<organism evidence="2 3">
    <name type="scientific">Fusarium torreyae</name>
    <dbReference type="NCBI Taxonomy" id="1237075"/>
    <lineage>
        <taxon>Eukaryota</taxon>
        <taxon>Fungi</taxon>
        <taxon>Dikarya</taxon>
        <taxon>Ascomycota</taxon>
        <taxon>Pezizomycotina</taxon>
        <taxon>Sordariomycetes</taxon>
        <taxon>Hypocreomycetidae</taxon>
        <taxon>Hypocreales</taxon>
        <taxon>Nectriaceae</taxon>
        <taxon>Fusarium</taxon>
    </lineage>
</organism>
<dbReference type="Proteomes" id="UP001152049">
    <property type="component" value="Unassembled WGS sequence"/>
</dbReference>
<comment type="caution">
    <text evidence="2">The sequence shown here is derived from an EMBL/GenBank/DDBJ whole genome shotgun (WGS) entry which is preliminary data.</text>
</comment>
<keyword evidence="3" id="KW-1185">Reference proteome</keyword>
<feature type="region of interest" description="Disordered" evidence="1">
    <location>
        <begin position="21"/>
        <end position="55"/>
    </location>
</feature>
<dbReference type="AlphaFoldDB" id="A0A9W8VE91"/>
<gene>
    <name evidence="2" type="ORF">NW762_006312</name>
</gene>
<evidence type="ECO:0000256" key="1">
    <source>
        <dbReference type="SAM" id="MobiDB-lite"/>
    </source>
</evidence>
<proteinExistence type="predicted"/>
<sequence>MSPTFTQSAHLYKHLCAALKERRRSAESQQERPILSTPFTNASLAPTPTTSPAPEAYTKNTQNVAQWDSTLTQLAYADLRKVSTN</sequence>
<accession>A0A9W8VE91</accession>
<dbReference type="EMBL" id="JAOQAZ010000010">
    <property type="protein sequence ID" value="KAJ4263493.1"/>
    <property type="molecule type" value="Genomic_DNA"/>
</dbReference>
<protein>
    <submittedName>
        <fullName evidence="2">Uncharacterized protein</fullName>
    </submittedName>
</protein>